<reference evidence="2" key="1">
    <citation type="journal article" date="2012" name="Nat. Biotechnol.">
        <title>Reference genome sequence of the model plant Setaria.</title>
        <authorList>
            <person name="Bennetzen J.L."/>
            <person name="Schmutz J."/>
            <person name="Wang H."/>
            <person name="Percifield R."/>
            <person name="Hawkins J."/>
            <person name="Pontaroli A.C."/>
            <person name="Estep M."/>
            <person name="Feng L."/>
            <person name="Vaughn J.N."/>
            <person name="Grimwood J."/>
            <person name="Jenkins J."/>
            <person name="Barry K."/>
            <person name="Lindquist E."/>
            <person name="Hellsten U."/>
            <person name="Deshpande S."/>
            <person name="Wang X."/>
            <person name="Wu X."/>
            <person name="Mitros T."/>
            <person name="Triplett J."/>
            <person name="Yang X."/>
            <person name="Ye C.Y."/>
            <person name="Mauro-Herrera M."/>
            <person name="Wang L."/>
            <person name="Li P."/>
            <person name="Sharma M."/>
            <person name="Sharma R."/>
            <person name="Ronald P.C."/>
            <person name="Panaud O."/>
            <person name="Kellogg E.A."/>
            <person name="Brutnell T.P."/>
            <person name="Doust A.N."/>
            <person name="Tuskan G.A."/>
            <person name="Rokhsar D."/>
            <person name="Devos K.M."/>
        </authorList>
    </citation>
    <scope>NUCLEOTIDE SEQUENCE [LARGE SCALE GENOMIC DNA]</scope>
    <source>
        <strain evidence="2">cv. Yugu1</strain>
    </source>
</reference>
<accession>K3YMH6</accession>
<dbReference type="InParanoid" id="K3YMH6"/>
<dbReference type="EMBL" id="AGNK02003993">
    <property type="status" value="NOT_ANNOTATED_CDS"/>
    <property type="molecule type" value="Genomic_DNA"/>
</dbReference>
<organism evidence="1 2">
    <name type="scientific">Setaria italica</name>
    <name type="common">Foxtail millet</name>
    <name type="synonym">Panicum italicum</name>
    <dbReference type="NCBI Taxonomy" id="4555"/>
    <lineage>
        <taxon>Eukaryota</taxon>
        <taxon>Viridiplantae</taxon>
        <taxon>Streptophyta</taxon>
        <taxon>Embryophyta</taxon>
        <taxon>Tracheophyta</taxon>
        <taxon>Spermatophyta</taxon>
        <taxon>Magnoliopsida</taxon>
        <taxon>Liliopsida</taxon>
        <taxon>Poales</taxon>
        <taxon>Poaceae</taxon>
        <taxon>PACMAD clade</taxon>
        <taxon>Panicoideae</taxon>
        <taxon>Panicodae</taxon>
        <taxon>Paniceae</taxon>
        <taxon>Cenchrinae</taxon>
        <taxon>Setaria</taxon>
    </lineage>
</organism>
<dbReference type="AlphaFoldDB" id="K3YMH6"/>
<dbReference type="PANTHER" id="PTHR31973:SF184">
    <property type="entry name" value="OS02G0685500 PROTEIN"/>
    <property type="match status" value="1"/>
</dbReference>
<evidence type="ECO:0000313" key="2">
    <source>
        <dbReference type="Proteomes" id="UP000004995"/>
    </source>
</evidence>
<dbReference type="eggNOG" id="ENOG502QSE3">
    <property type="taxonomic scope" value="Eukaryota"/>
</dbReference>
<dbReference type="EnsemblPlants" id="KQL02619">
    <property type="protein sequence ID" value="KQL02619"/>
    <property type="gene ID" value="SETIT_015455mg"/>
</dbReference>
<dbReference type="Gramene" id="KQL02619">
    <property type="protein sequence ID" value="KQL02619"/>
    <property type="gene ID" value="SETIT_015455mg"/>
</dbReference>
<protein>
    <submittedName>
        <fullName evidence="1">Uncharacterized protein</fullName>
    </submittedName>
</protein>
<keyword evidence="2" id="KW-1185">Reference proteome</keyword>
<sequence length="664" mass="77041">MERDHYGYVKFVKMQSMPVLFNEKPSFSELVARAREELHCHGDDSIAVEGVFHLGFPPNILRKMIPIGCANQWENYVRSAMKCQFQSLDVVVRRVLVDPIPHRFSPLMGHQAHFDPPVPEPDMDVEVAPIVPHAQSAPNELVGDASQTHDVVTDPPHEIPWTQNHPSKYLIRMVIGSLPPSLHPFFSFFSHFSTYVAGDNPDNVNVPPVAVQVHYGDGFCGSNSVEIMNDLEAYEMGMALDSDDDRPVGELIESDVEMLRHIFPGRRDPRVHEFCDLAHSDQTWLQAFAVIRKRPYKVLHSYAERCYTVVCDKERCPWRVCARKQKVIEKWKITKVVGPHNCADHVLTLKHRQLTSTLIAKRLMGILKGEPNMKVRTIIRTVEALYGGYVITYGKAWRAKQRAWKMIYGDWEDGYEQLPVLFNAIKVKDGRQIFFRAFWCFPQCVEAFRHCRPVFSINGTFLIGKYQGTLLMSYPGILNAVQEQIEGYAPLHHRWCIRHLAKNLLQKDGVKDNFDLFQEAARQLEDKTASNVEGRQWLTGLMRDLEKCTRAHDIGGWRYEFQCSNMTGSFNKLLLGIHGMPNNRKVFDWEKHHHDYIEQWEQLHDNVDENNEPHTNREYRHYQAWYQGATRCRLRLQWTEDDYADIESFDDEDTAYDQTTRVGR</sequence>
<dbReference type="Proteomes" id="UP000004995">
    <property type="component" value="Unassembled WGS sequence"/>
</dbReference>
<reference evidence="1" key="2">
    <citation type="submission" date="2018-08" db="UniProtKB">
        <authorList>
            <consortium name="EnsemblPlants"/>
        </authorList>
    </citation>
    <scope>IDENTIFICATION</scope>
    <source>
        <strain evidence="1">Yugu1</strain>
    </source>
</reference>
<dbReference type="STRING" id="4555.K3YMH6"/>
<name>K3YMH6_SETIT</name>
<proteinExistence type="predicted"/>
<dbReference type="HOGENOM" id="CLU_413568_0_0_1"/>
<evidence type="ECO:0000313" key="1">
    <source>
        <dbReference type="EnsemblPlants" id="KQL02619"/>
    </source>
</evidence>
<dbReference type="PANTHER" id="PTHR31973">
    <property type="entry name" value="POLYPROTEIN, PUTATIVE-RELATED"/>
    <property type="match status" value="1"/>
</dbReference>